<gene>
    <name evidence="3" type="ORF">CBR_g56858</name>
</gene>
<protein>
    <recommendedName>
        <fullName evidence="2">NADP-dependent oxidoreductase domain-containing protein</fullName>
    </recommendedName>
</protein>
<dbReference type="SUPFAM" id="SSF51430">
    <property type="entry name" value="NAD(P)-linked oxidoreductase"/>
    <property type="match status" value="1"/>
</dbReference>
<dbReference type="STRING" id="69332.A0A388ME15"/>
<dbReference type="InterPro" id="IPR036812">
    <property type="entry name" value="NAD(P)_OxRdtase_dom_sf"/>
</dbReference>
<feature type="domain" description="NADP-dependent oxidoreductase" evidence="2">
    <location>
        <begin position="2"/>
        <end position="285"/>
    </location>
</feature>
<dbReference type="EMBL" id="BFEA01001121">
    <property type="protein sequence ID" value="GBG92719.1"/>
    <property type="molecule type" value="Genomic_DNA"/>
</dbReference>
<dbReference type="GO" id="GO:0005737">
    <property type="term" value="C:cytoplasm"/>
    <property type="evidence" value="ECO:0007669"/>
    <property type="project" value="TreeGrafter"/>
</dbReference>
<keyword evidence="4" id="KW-1185">Reference proteome</keyword>
<dbReference type="Pfam" id="PF00248">
    <property type="entry name" value="Aldo_ket_red"/>
    <property type="match status" value="1"/>
</dbReference>
<accession>A0A388ME15</accession>
<keyword evidence="1" id="KW-0560">Oxidoreductase</keyword>
<dbReference type="OrthoDB" id="37537at2759"/>
<name>A0A388ME15_CHABU</name>
<proteinExistence type="predicted"/>
<dbReference type="InterPro" id="IPR050791">
    <property type="entry name" value="Aldo-Keto_reductase"/>
</dbReference>
<evidence type="ECO:0000313" key="4">
    <source>
        <dbReference type="Proteomes" id="UP000265515"/>
    </source>
</evidence>
<dbReference type="Proteomes" id="UP000265515">
    <property type="component" value="Unassembled WGS sequence"/>
</dbReference>
<dbReference type="InterPro" id="IPR023210">
    <property type="entry name" value="NADP_OxRdtase_dom"/>
</dbReference>
<dbReference type="Gene3D" id="3.20.20.100">
    <property type="entry name" value="NADP-dependent oxidoreductase domain"/>
    <property type="match status" value="1"/>
</dbReference>
<dbReference type="PANTHER" id="PTHR43625">
    <property type="entry name" value="AFLATOXIN B1 ALDEHYDE REDUCTASE"/>
    <property type="match status" value="1"/>
</dbReference>
<evidence type="ECO:0000259" key="2">
    <source>
        <dbReference type="Pfam" id="PF00248"/>
    </source>
</evidence>
<evidence type="ECO:0000256" key="1">
    <source>
        <dbReference type="ARBA" id="ARBA00023002"/>
    </source>
</evidence>
<dbReference type="OMA" id="GPHHNEE"/>
<dbReference type="Gramene" id="GBG92719">
    <property type="protein sequence ID" value="GBG92719"/>
    <property type="gene ID" value="CBR_g56858"/>
</dbReference>
<organism evidence="3 4">
    <name type="scientific">Chara braunii</name>
    <name type="common">Braun's stonewort</name>
    <dbReference type="NCBI Taxonomy" id="69332"/>
    <lineage>
        <taxon>Eukaryota</taxon>
        <taxon>Viridiplantae</taxon>
        <taxon>Streptophyta</taxon>
        <taxon>Charophyceae</taxon>
        <taxon>Charales</taxon>
        <taxon>Characeae</taxon>
        <taxon>Chara</taxon>
    </lineage>
</organism>
<dbReference type="GO" id="GO:0016491">
    <property type="term" value="F:oxidoreductase activity"/>
    <property type="evidence" value="ECO:0007669"/>
    <property type="project" value="UniProtKB-KW"/>
</dbReference>
<sequence>MGMSMFYGPPKPEDEMVALIRRAVDLGVSFFDTSDLYGPHTNELLLGKALAPVREKVEIATSCGVKVCPEKDYVADGSPAHVRKAVEGSLERLQTSYIDLLFLQRVDSKFPIEVTMGEMKKLVEEGKAKYLGLCEACPGTIRRAHAVHPLTAVMVEWSLWERNGVEPDVVPLCRELGIGIVSYSPLGKGFFVGKGILDQFEEGDFRLTDPRFVNLDANRVFYDRVKALADAKGVKPGQLELAWVHHRGEDVFPIPGTTKVEHLEENIQSLAIALSQEELQALEAAVPNEEVVGDRYHCKHYAMTWDRHPELTPPLHTYTEDCPHVDHEE</sequence>
<reference evidence="3 4" key="1">
    <citation type="journal article" date="2018" name="Cell">
        <title>The Chara Genome: Secondary Complexity and Implications for Plant Terrestrialization.</title>
        <authorList>
            <person name="Nishiyama T."/>
            <person name="Sakayama H."/>
            <person name="Vries J.D."/>
            <person name="Buschmann H."/>
            <person name="Saint-Marcoux D."/>
            <person name="Ullrich K.K."/>
            <person name="Haas F.B."/>
            <person name="Vanderstraeten L."/>
            <person name="Becker D."/>
            <person name="Lang D."/>
            <person name="Vosolsobe S."/>
            <person name="Rombauts S."/>
            <person name="Wilhelmsson P.K.I."/>
            <person name="Janitza P."/>
            <person name="Kern R."/>
            <person name="Heyl A."/>
            <person name="Rumpler F."/>
            <person name="Villalobos L.I.A.C."/>
            <person name="Clay J.M."/>
            <person name="Skokan R."/>
            <person name="Toyoda A."/>
            <person name="Suzuki Y."/>
            <person name="Kagoshima H."/>
            <person name="Schijlen E."/>
            <person name="Tajeshwar N."/>
            <person name="Catarino B."/>
            <person name="Hetherington A.J."/>
            <person name="Saltykova A."/>
            <person name="Bonnot C."/>
            <person name="Breuninger H."/>
            <person name="Symeonidi A."/>
            <person name="Radhakrishnan G.V."/>
            <person name="Van Nieuwerburgh F."/>
            <person name="Deforce D."/>
            <person name="Chang C."/>
            <person name="Karol K.G."/>
            <person name="Hedrich R."/>
            <person name="Ulvskov P."/>
            <person name="Glockner G."/>
            <person name="Delwiche C.F."/>
            <person name="Petrasek J."/>
            <person name="Van de Peer Y."/>
            <person name="Friml J."/>
            <person name="Beilby M."/>
            <person name="Dolan L."/>
            <person name="Kohara Y."/>
            <person name="Sugano S."/>
            <person name="Fujiyama A."/>
            <person name="Delaux P.-M."/>
            <person name="Quint M."/>
            <person name="TheiBen G."/>
            <person name="Hagemann M."/>
            <person name="Harholt J."/>
            <person name="Dunand C."/>
            <person name="Zachgo S."/>
            <person name="Langdale J."/>
            <person name="Maumus F."/>
            <person name="Straeten D.V.D."/>
            <person name="Gould S.B."/>
            <person name="Rensing S.A."/>
        </authorList>
    </citation>
    <scope>NUCLEOTIDE SEQUENCE [LARGE SCALE GENOMIC DNA]</scope>
    <source>
        <strain evidence="3 4">S276</strain>
    </source>
</reference>
<comment type="caution">
    <text evidence="3">The sequence shown here is derived from an EMBL/GenBank/DDBJ whole genome shotgun (WGS) entry which is preliminary data.</text>
</comment>
<dbReference type="AlphaFoldDB" id="A0A388ME15"/>
<dbReference type="PANTHER" id="PTHR43625:SF40">
    <property type="entry name" value="ALDO-KETO REDUCTASE YAKC [NADP(+)]"/>
    <property type="match status" value="1"/>
</dbReference>
<evidence type="ECO:0000313" key="3">
    <source>
        <dbReference type="EMBL" id="GBG92719.1"/>
    </source>
</evidence>